<evidence type="ECO:0000313" key="1">
    <source>
        <dbReference type="EMBL" id="MFC5497396.1"/>
    </source>
</evidence>
<proteinExistence type="predicted"/>
<evidence type="ECO:0000313" key="2">
    <source>
        <dbReference type="Proteomes" id="UP001596037"/>
    </source>
</evidence>
<name>A0ABW0NBR3_9BURK</name>
<reference evidence="2" key="1">
    <citation type="journal article" date="2019" name="Int. J. Syst. Evol. Microbiol.">
        <title>The Global Catalogue of Microorganisms (GCM) 10K type strain sequencing project: providing services to taxonomists for standard genome sequencing and annotation.</title>
        <authorList>
            <consortium name="The Broad Institute Genomics Platform"/>
            <consortium name="The Broad Institute Genome Sequencing Center for Infectious Disease"/>
            <person name="Wu L."/>
            <person name="Ma J."/>
        </authorList>
    </citation>
    <scope>NUCLEOTIDE SEQUENCE [LARGE SCALE GENOMIC DNA]</scope>
    <source>
        <strain evidence="2">CCUG 57401</strain>
    </source>
</reference>
<dbReference type="Proteomes" id="UP001596037">
    <property type="component" value="Unassembled WGS sequence"/>
</dbReference>
<sequence length="115" mass="12250">MSSTNLASGVAGKTVRFAWKDGPTKGTVHEHVFHPDGTVQWHDAAKAGGKAPDPRADRPRFADEEIASGIRLVSYLASSGFTLTVVLNSQNGSITGIASNDKTWMPVHGAFEVMK</sequence>
<dbReference type="EMBL" id="JBHSMF010000006">
    <property type="protein sequence ID" value="MFC5497396.1"/>
    <property type="molecule type" value="Genomic_DNA"/>
</dbReference>
<gene>
    <name evidence="1" type="ORF">ACFPOE_07615</name>
</gene>
<protein>
    <recommendedName>
        <fullName evidence="3">Molybdenum cofactor biosynthesis protein F N-terminal domain-containing protein</fullName>
    </recommendedName>
</protein>
<accession>A0ABW0NBR3</accession>
<dbReference type="RefSeq" id="WP_376849449.1">
    <property type="nucleotide sequence ID" value="NZ_JBHSMF010000006.1"/>
</dbReference>
<evidence type="ECO:0008006" key="3">
    <source>
        <dbReference type="Google" id="ProtNLM"/>
    </source>
</evidence>
<organism evidence="1 2">
    <name type="scientific">Caenimonas terrae</name>
    <dbReference type="NCBI Taxonomy" id="696074"/>
    <lineage>
        <taxon>Bacteria</taxon>
        <taxon>Pseudomonadati</taxon>
        <taxon>Pseudomonadota</taxon>
        <taxon>Betaproteobacteria</taxon>
        <taxon>Burkholderiales</taxon>
        <taxon>Comamonadaceae</taxon>
        <taxon>Caenimonas</taxon>
    </lineage>
</organism>
<keyword evidence="2" id="KW-1185">Reference proteome</keyword>
<comment type="caution">
    <text evidence="1">The sequence shown here is derived from an EMBL/GenBank/DDBJ whole genome shotgun (WGS) entry which is preliminary data.</text>
</comment>